<evidence type="ECO:0000256" key="16">
    <source>
        <dbReference type="ARBA" id="ARBA00052690"/>
    </source>
</evidence>
<dbReference type="OrthoDB" id="10263291at2759"/>
<dbReference type="NCBIfam" id="TIGR00112">
    <property type="entry name" value="proC"/>
    <property type="match status" value="1"/>
</dbReference>
<comment type="subcellular location">
    <subcellularLocation>
        <location evidence="1">Cytoplasm</location>
    </subcellularLocation>
</comment>
<dbReference type="HAMAP" id="MF_01925">
    <property type="entry name" value="P5C_reductase"/>
    <property type="match status" value="1"/>
</dbReference>
<dbReference type="SUPFAM" id="SSF48179">
    <property type="entry name" value="6-phosphogluconate dehydrogenase C-terminal domain-like"/>
    <property type="match status" value="1"/>
</dbReference>
<dbReference type="PANTHER" id="PTHR11645">
    <property type="entry name" value="PYRROLINE-5-CARBOXYLATE REDUCTASE"/>
    <property type="match status" value="1"/>
</dbReference>
<dbReference type="InterPro" id="IPR000304">
    <property type="entry name" value="Pyrroline-COOH_reductase"/>
</dbReference>
<dbReference type="Gene3D" id="1.10.3730.10">
    <property type="entry name" value="ProC C-terminal domain-like"/>
    <property type="match status" value="1"/>
</dbReference>
<dbReference type="Pfam" id="PF03807">
    <property type="entry name" value="F420_oxidored"/>
    <property type="match status" value="1"/>
</dbReference>
<keyword evidence="21" id="KW-1185">Reference proteome</keyword>
<sequence length="319" mass="35167">MSSYTIRLSNLLQSSQKTLKSNLTRSFSITVTRYNKKEMKLGFLGTGRIAQAIMIGLIRKNKLKPEQIYASDANWDYIKYLKEKCPTFRDFKINYVMKNSEVFSNSDTVMLCVKPKDIPNLLNEVSPNVNRNHLLVSLAAGVQIKNMEKLLPKDSRVIRIMPNITALIQQSVSVYARGSNASEQDGLLVKNLLESIGYCENEINEDLMDVVTALSGSGPAYMCVVLDALADGAVKMGMTRQLALSLAARTMAGSANMVINELNKESGAKHIMNFKEEVSSPGGTTIHGIAALEENNVRSGFIKCVESATNRAKELNSKS</sequence>
<comment type="function">
    <text evidence="14">Oxidoreductase that catalyzes the last step in proline biosynthesis, which corresponds to the reduction of pyrroline-5-carboxylate (P5C) to L-proline using NAD(P)H. Proline is synthesized from either glutamate or ornithine; both are converted to P5C, and then to proline via pyrroline-5-carboxylate reductases (PYCRs). PYCR3 is exclusively linked to the biosynthesis of proline from ornithine.</text>
</comment>
<comment type="catalytic activity">
    <reaction evidence="15">
        <text>L-proline + NAD(+) = (S)-1-pyrroline-5-carboxylate + NADH + 2 H(+)</text>
        <dbReference type="Rhea" id="RHEA:14105"/>
        <dbReference type="ChEBI" id="CHEBI:15378"/>
        <dbReference type="ChEBI" id="CHEBI:17388"/>
        <dbReference type="ChEBI" id="CHEBI:57540"/>
        <dbReference type="ChEBI" id="CHEBI:57945"/>
        <dbReference type="ChEBI" id="CHEBI:60039"/>
        <dbReference type="EC" id="1.5.1.2"/>
    </reaction>
</comment>
<evidence type="ECO:0000256" key="4">
    <source>
        <dbReference type="ARBA" id="ARBA00012855"/>
    </source>
</evidence>
<dbReference type="Pfam" id="PF14748">
    <property type="entry name" value="P5CR_dimer"/>
    <property type="match status" value="1"/>
</dbReference>
<evidence type="ECO:0000259" key="18">
    <source>
        <dbReference type="Pfam" id="PF03807"/>
    </source>
</evidence>
<evidence type="ECO:0000256" key="8">
    <source>
        <dbReference type="ARBA" id="ARBA00022650"/>
    </source>
</evidence>
<dbReference type="SUPFAM" id="SSF51735">
    <property type="entry name" value="NAD(P)-binding Rossmann-fold domains"/>
    <property type="match status" value="1"/>
</dbReference>
<dbReference type="EMBL" id="CAJNOC010004034">
    <property type="protein sequence ID" value="CAF1007184.1"/>
    <property type="molecule type" value="Genomic_DNA"/>
</dbReference>
<feature type="domain" description="Pyrroline-5-carboxylate reductase catalytic N-terminal" evidence="18">
    <location>
        <begin position="40"/>
        <end position="141"/>
    </location>
</feature>
<dbReference type="PIRSF" id="PIRSF000193">
    <property type="entry name" value="Pyrrol-5-carb_rd"/>
    <property type="match status" value="1"/>
</dbReference>
<evidence type="ECO:0000256" key="9">
    <source>
        <dbReference type="ARBA" id="ARBA00022857"/>
    </source>
</evidence>
<comment type="pathway">
    <text evidence="2">Amino-acid biosynthesis; L-proline biosynthesis; L-proline from L-glutamate 5-semialdehyde: step 1/1.</text>
</comment>
<keyword evidence="8" id="KW-0641">Proline biosynthesis</keyword>
<keyword evidence="10" id="KW-0560">Oxidoreductase</keyword>
<evidence type="ECO:0000259" key="19">
    <source>
        <dbReference type="Pfam" id="PF14748"/>
    </source>
</evidence>
<evidence type="ECO:0000256" key="13">
    <source>
        <dbReference type="ARBA" id="ARBA00042532"/>
    </source>
</evidence>
<dbReference type="EC" id="1.5.1.2" evidence="4"/>
<comment type="similarity">
    <text evidence="3">Belongs to the pyrroline-5-carboxylate reductase family.</text>
</comment>
<evidence type="ECO:0000256" key="7">
    <source>
        <dbReference type="ARBA" id="ARBA00022605"/>
    </source>
</evidence>
<dbReference type="GO" id="GO:0055129">
    <property type="term" value="P:L-proline biosynthetic process"/>
    <property type="evidence" value="ECO:0007669"/>
    <property type="project" value="UniProtKB-UniPathway"/>
</dbReference>
<comment type="catalytic activity">
    <reaction evidence="16">
        <text>L-proline + NADP(+) = (S)-1-pyrroline-5-carboxylate + NADPH + 2 H(+)</text>
        <dbReference type="Rhea" id="RHEA:14109"/>
        <dbReference type="ChEBI" id="CHEBI:15378"/>
        <dbReference type="ChEBI" id="CHEBI:17388"/>
        <dbReference type="ChEBI" id="CHEBI:57783"/>
        <dbReference type="ChEBI" id="CHEBI:58349"/>
        <dbReference type="ChEBI" id="CHEBI:60039"/>
        <dbReference type="EC" id="1.5.1.2"/>
    </reaction>
</comment>
<evidence type="ECO:0000256" key="12">
    <source>
        <dbReference type="ARBA" id="ARBA00039786"/>
    </source>
</evidence>
<dbReference type="AlphaFoldDB" id="A0A814H862"/>
<dbReference type="InterPro" id="IPR029036">
    <property type="entry name" value="P5CR_dimer"/>
</dbReference>
<keyword evidence="7" id="KW-0028">Amino-acid biosynthesis</keyword>
<comment type="subunit">
    <text evidence="11">Homodecamer; composed of 5 homodimers.</text>
</comment>
<dbReference type="GO" id="GO:0004735">
    <property type="term" value="F:pyrroline-5-carboxylate reductase activity"/>
    <property type="evidence" value="ECO:0007669"/>
    <property type="project" value="UniProtKB-EC"/>
</dbReference>
<dbReference type="UniPathway" id="UPA00098">
    <property type="reaction ID" value="UER00361"/>
</dbReference>
<keyword evidence="9 17" id="KW-0521">NADP</keyword>
<evidence type="ECO:0000256" key="6">
    <source>
        <dbReference type="ARBA" id="ARBA00022490"/>
    </source>
</evidence>
<evidence type="ECO:0000256" key="10">
    <source>
        <dbReference type="ARBA" id="ARBA00023002"/>
    </source>
</evidence>
<dbReference type="FunFam" id="3.40.50.720:FF:000190">
    <property type="entry name" value="Pyrroline-5-carboxylate reductase"/>
    <property type="match status" value="1"/>
</dbReference>
<dbReference type="InterPro" id="IPR008927">
    <property type="entry name" value="6-PGluconate_DH-like_C_sf"/>
</dbReference>
<feature type="binding site" evidence="17">
    <location>
        <position position="99"/>
    </location>
    <ligand>
        <name>NADPH</name>
        <dbReference type="ChEBI" id="CHEBI:57783"/>
    </ligand>
</feature>
<dbReference type="PANTHER" id="PTHR11645:SF0">
    <property type="entry name" value="PYRROLINE-5-CARBOXYLATE REDUCTASE 3"/>
    <property type="match status" value="1"/>
</dbReference>
<comment type="caution">
    <text evidence="20">The sequence shown here is derived from an EMBL/GenBank/DDBJ whole genome shotgun (WGS) entry which is preliminary data.</text>
</comment>
<evidence type="ECO:0000256" key="11">
    <source>
        <dbReference type="ARBA" id="ARBA00038523"/>
    </source>
</evidence>
<dbReference type="FunFam" id="1.10.3730.10:FF:000001">
    <property type="entry name" value="Pyrroline-5-carboxylate reductase"/>
    <property type="match status" value="1"/>
</dbReference>
<evidence type="ECO:0000256" key="15">
    <source>
        <dbReference type="ARBA" id="ARBA00050547"/>
    </source>
</evidence>
<dbReference type="Gene3D" id="3.40.50.720">
    <property type="entry name" value="NAD(P)-binding Rossmann-like Domain"/>
    <property type="match status" value="1"/>
</dbReference>
<evidence type="ECO:0000256" key="1">
    <source>
        <dbReference type="ARBA" id="ARBA00004496"/>
    </source>
</evidence>
<dbReference type="InterPro" id="IPR028939">
    <property type="entry name" value="P5C_Rdtase_cat_N"/>
</dbReference>
<evidence type="ECO:0000256" key="2">
    <source>
        <dbReference type="ARBA" id="ARBA00005205"/>
    </source>
</evidence>
<dbReference type="GO" id="GO:0005737">
    <property type="term" value="C:cytoplasm"/>
    <property type="evidence" value="ECO:0007669"/>
    <property type="project" value="UniProtKB-SubCell"/>
</dbReference>
<evidence type="ECO:0000256" key="3">
    <source>
        <dbReference type="ARBA" id="ARBA00005525"/>
    </source>
</evidence>
<evidence type="ECO:0000256" key="14">
    <source>
        <dbReference type="ARBA" id="ARBA00049975"/>
    </source>
</evidence>
<evidence type="ECO:0000313" key="20">
    <source>
        <dbReference type="EMBL" id="CAF1007184.1"/>
    </source>
</evidence>
<organism evidence="20 21">
    <name type="scientific">Brachionus calyciflorus</name>
    <dbReference type="NCBI Taxonomy" id="104777"/>
    <lineage>
        <taxon>Eukaryota</taxon>
        <taxon>Metazoa</taxon>
        <taxon>Spiralia</taxon>
        <taxon>Gnathifera</taxon>
        <taxon>Rotifera</taxon>
        <taxon>Eurotatoria</taxon>
        <taxon>Monogononta</taxon>
        <taxon>Pseudotrocha</taxon>
        <taxon>Ploima</taxon>
        <taxon>Brachionidae</taxon>
        <taxon>Brachionus</taxon>
    </lineage>
</organism>
<accession>A0A814H862</accession>
<evidence type="ECO:0000256" key="17">
    <source>
        <dbReference type="PIRSR" id="PIRSR000193-1"/>
    </source>
</evidence>
<reference evidence="20" key="1">
    <citation type="submission" date="2021-02" db="EMBL/GenBank/DDBJ databases">
        <authorList>
            <person name="Nowell W R."/>
        </authorList>
    </citation>
    <scope>NUCLEOTIDE SEQUENCE</scope>
    <source>
        <strain evidence="20">Ploen Becks lab</strain>
    </source>
</reference>
<evidence type="ECO:0000256" key="5">
    <source>
        <dbReference type="ARBA" id="ARBA00021413"/>
    </source>
</evidence>
<dbReference type="InterPro" id="IPR036291">
    <property type="entry name" value="NAD(P)-bd_dom_sf"/>
</dbReference>
<keyword evidence="6" id="KW-0963">Cytoplasm</keyword>
<gene>
    <name evidence="20" type="ORF">OXX778_LOCUS16709</name>
</gene>
<name>A0A814H862_9BILA</name>
<protein>
    <recommendedName>
        <fullName evidence="5">Pyrroline-5-carboxylate reductase</fullName>
        <ecNumber evidence="4">1.5.1.2</ecNumber>
    </recommendedName>
    <alternativeName>
        <fullName evidence="12">Pyrroline-5-carboxylate reductase 3</fullName>
    </alternativeName>
    <alternativeName>
        <fullName evidence="13">Pyrroline-5-carboxylate reductase-like protein</fullName>
    </alternativeName>
</protein>
<dbReference type="Proteomes" id="UP000663879">
    <property type="component" value="Unassembled WGS sequence"/>
</dbReference>
<proteinExistence type="inferred from homology"/>
<feature type="domain" description="Pyrroline-5-carboxylate reductase dimerisation" evidence="19">
    <location>
        <begin position="205"/>
        <end position="315"/>
    </location>
</feature>
<evidence type="ECO:0000313" key="21">
    <source>
        <dbReference type="Proteomes" id="UP000663879"/>
    </source>
</evidence>